<dbReference type="NCBIfam" id="TIGR00444">
    <property type="entry name" value="mazG"/>
    <property type="match status" value="1"/>
</dbReference>
<reference evidence="2" key="1">
    <citation type="submission" date="2022-12" db="EMBL/GenBank/DDBJ databases">
        <title>Reference genome sequencing for broad-spectrum identification of bacterial and archaeal isolates by mass spectrometry.</title>
        <authorList>
            <person name="Sekiguchi Y."/>
            <person name="Tourlousse D.M."/>
        </authorList>
    </citation>
    <scope>NUCLEOTIDE SEQUENCE</scope>
    <source>
        <strain evidence="2">ASRB1</strain>
    </source>
</reference>
<dbReference type="PANTHER" id="PTHR30522">
    <property type="entry name" value="NUCLEOSIDE TRIPHOSPHATE PYROPHOSPHOHYDROLASE"/>
    <property type="match status" value="1"/>
</dbReference>
<dbReference type="Pfam" id="PF03819">
    <property type="entry name" value="MazG"/>
    <property type="match status" value="1"/>
</dbReference>
<dbReference type="GO" id="GO:0047429">
    <property type="term" value="F:nucleoside triphosphate diphosphatase activity"/>
    <property type="evidence" value="ECO:0007669"/>
    <property type="project" value="TreeGrafter"/>
</dbReference>
<dbReference type="AlphaFoldDB" id="A0A9W6L7Z6"/>
<dbReference type="SUPFAM" id="SSF101386">
    <property type="entry name" value="all-alpha NTP pyrophosphatases"/>
    <property type="match status" value="1"/>
</dbReference>
<dbReference type="FunFam" id="1.10.287.1080:FF:000001">
    <property type="entry name" value="Nucleoside triphosphate pyrophosphohydrolase"/>
    <property type="match status" value="1"/>
</dbReference>
<dbReference type="InterPro" id="IPR004518">
    <property type="entry name" value="MazG-like_dom"/>
</dbReference>
<dbReference type="Proteomes" id="UP001144372">
    <property type="component" value="Unassembled WGS sequence"/>
</dbReference>
<sequence length="230" mass="26458">MMESEQDRWLKVRRIWEIIDRLRGESGCPWDRKQTPESVQTYLIEEAHEASAAIRSGHTREAADELGDLLFMVFFLIHLYEEKDDFQLQEVCDLICEKMIRRHPHVFGDATVRSDKEVRQNWEKIKAGEKAGKVKPSEGIPESLPALMRAYRMISRLAGKEDSRWNDVQARTQEFVGKSQILGNYMTSESPMSAKAFGEILLDLVNLARLKGYRAEDCLHEALKTLEGSS</sequence>
<organism evidence="2 3">
    <name type="scientific">Desulforhabdus amnigena</name>
    <dbReference type="NCBI Taxonomy" id="40218"/>
    <lineage>
        <taxon>Bacteria</taxon>
        <taxon>Pseudomonadati</taxon>
        <taxon>Thermodesulfobacteriota</taxon>
        <taxon>Syntrophobacteria</taxon>
        <taxon>Syntrophobacterales</taxon>
        <taxon>Syntrophobacteraceae</taxon>
        <taxon>Desulforhabdus</taxon>
    </lineage>
</organism>
<dbReference type="GO" id="GO:0046047">
    <property type="term" value="P:TTP catabolic process"/>
    <property type="evidence" value="ECO:0007669"/>
    <property type="project" value="TreeGrafter"/>
</dbReference>
<gene>
    <name evidence="2" type="ORF">DAMNIGENAA_25450</name>
</gene>
<name>A0A9W6L7Z6_9BACT</name>
<comment type="caution">
    <text evidence="2">The sequence shown here is derived from an EMBL/GenBank/DDBJ whole genome shotgun (WGS) entry which is preliminary data.</text>
</comment>
<dbReference type="GO" id="GO:0006203">
    <property type="term" value="P:dGTP catabolic process"/>
    <property type="evidence" value="ECO:0007669"/>
    <property type="project" value="TreeGrafter"/>
</dbReference>
<dbReference type="Gene3D" id="1.10.287.1080">
    <property type="entry name" value="MazG-like"/>
    <property type="match status" value="2"/>
</dbReference>
<evidence type="ECO:0000313" key="2">
    <source>
        <dbReference type="EMBL" id="GLI35112.1"/>
    </source>
</evidence>
<evidence type="ECO:0000259" key="1">
    <source>
        <dbReference type="Pfam" id="PF03819"/>
    </source>
</evidence>
<evidence type="ECO:0000313" key="3">
    <source>
        <dbReference type="Proteomes" id="UP001144372"/>
    </source>
</evidence>
<dbReference type="GO" id="GO:0046076">
    <property type="term" value="P:dTTP catabolic process"/>
    <property type="evidence" value="ECO:0007669"/>
    <property type="project" value="TreeGrafter"/>
</dbReference>
<accession>A0A9W6L7Z6</accession>
<dbReference type="GO" id="GO:0046081">
    <property type="term" value="P:dUTP catabolic process"/>
    <property type="evidence" value="ECO:0007669"/>
    <property type="project" value="TreeGrafter"/>
</dbReference>
<dbReference type="InterPro" id="IPR048015">
    <property type="entry name" value="NTP-PPase_MazG-like_N"/>
</dbReference>
<feature type="domain" description="NTP pyrophosphohydrolase MazG-like" evidence="1">
    <location>
        <begin position="34"/>
        <end position="107"/>
    </location>
</feature>
<dbReference type="GO" id="GO:0046061">
    <property type="term" value="P:dATP catabolic process"/>
    <property type="evidence" value="ECO:0007669"/>
    <property type="project" value="TreeGrafter"/>
</dbReference>
<proteinExistence type="predicted"/>
<dbReference type="RefSeq" id="WP_281794679.1">
    <property type="nucleotide sequence ID" value="NZ_BSDR01000001.1"/>
</dbReference>
<dbReference type="PANTHER" id="PTHR30522:SF0">
    <property type="entry name" value="NUCLEOSIDE TRIPHOSPHATE PYROPHOSPHOHYDROLASE"/>
    <property type="match status" value="1"/>
</dbReference>
<protein>
    <recommendedName>
        <fullName evidence="1">NTP pyrophosphohydrolase MazG-like domain-containing protein</fullName>
    </recommendedName>
</protein>
<dbReference type="GO" id="GO:0006950">
    <property type="term" value="P:response to stress"/>
    <property type="evidence" value="ECO:0007669"/>
    <property type="project" value="UniProtKB-ARBA"/>
</dbReference>
<dbReference type="InterPro" id="IPR011551">
    <property type="entry name" value="NTP_PyrPHydrolase_MazG"/>
</dbReference>
<keyword evidence="3" id="KW-1185">Reference proteome</keyword>
<dbReference type="CDD" id="cd11528">
    <property type="entry name" value="NTP-PPase_MazG_Nterm"/>
    <property type="match status" value="1"/>
</dbReference>
<dbReference type="EMBL" id="BSDR01000001">
    <property type="protein sequence ID" value="GLI35112.1"/>
    <property type="molecule type" value="Genomic_DNA"/>
</dbReference>
<dbReference type="GO" id="GO:0046052">
    <property type="term" value="P:UTP catabolic process"/>
    <property type="evidence" value="ECO:0007669"/>
    <property type="project" value="TreeGrafter"/>
</dbReference>